<dbReference type="InterPro" id="IPR037523">
    <property type="entry name" value="VOC_core"/>
</dbReference>
<dbReference type="Gene3D" id="3.10.180.10">
    <property type="entry name" value="2,3-Dihydroxybiphenyl 1,2-Dioxygenase, domain 1"/>
    <property type="match status" value="1"/>
</dbReference>
<evidence type="ECO:0000259" key="1">
    <source>
        <dbReference type="PROSITE" id="PS51819"/>
    </source>
</evidence>
<sequence>MDHSVKLGHVALPAADPVALSGFYGELLGLTPTLKGALPNLGDFVFLSGRPASVLQELTFMTRPEARHVAFEADSLAALKAVHSRAKERGARILVALDHRSSISLMLVDPEGNNVEVYWSTGRPANELKAEPIDLDRPEAELIERFQD</sequence>
<dbReference type="RefSeq" id="WP_338201416.1">
    <property type="nucleotide sequence ID" value="NZ_JAEKNR010000108.1"/>
</dbReference>
<gene>
    <name evidence="2" type="ORF">JF922_10125</name>
</gene>
<name>A0A934K6Z3_9BACT</name>
<dbReference type="EMBL" id="JAEKNR010000108">
    <property type="protein sequence ID" value="MBJ7598427.1"/>
    <property type="molecule type" value="Genomic_DNA"/>
</dbReference>
<dbReference type="Proteomes" id="UP000612893">
    <property type="component" value="Unassembled WGS sequence"/>
</dbReference>
<dbReference type="AlphaFoldDB" id="A0A934K6Z3"/>
<dbReference type="CDD" id="cd06587">
    <property type="entry name" value="VOC"/>
    <property type="match status" value="1"/>
</dbReference>
<evidence type="ECO:0000313" key="2">
    <source>
        <dbReference type="EMBL" id="MBJ7598427.1"/>
    </source>
</evidence>
<proteinExistence type="predicted"/>
<protein>
    <submittedName>
        <fullName evidence="2">VOC family protein</fullName>
    </submittedName>
</protein>
<feature type="domain" description="VOC" evidence="1">
    <location>
        <begin position="6"/>
        <end position="120"/>
    </location>
</feature>
<dbReference type="InterPro" id="IPR004360">
    <property type="entry name" value="Glyas_Fos-R_dOase_dom"/>
</dbReference>
<accession>A0A934K6Z3</accession>
<comment type="caution">
    <text evidence="2">The sequence shown here is derived from an EMBL/GenBank/DDBJ whole genome shotgun (WGS) entry which is preliminary data.</text>
</comment>
<dbReference type="InterPro" id="IPR029068">
    <property type="entry name" value="Glyas_Bleomycin-R_OHBP_Dase"/>
</dbReference>
<dbReference type="SUPFAM" id="SSF54593">
    <property type="entry name" value="Glyoxalase/Bleomycin resistance protein/Dihydroxybiphenyl dioxygenase"/>
    <property type="match status" value="1"/>
</dbReference>
<keyword evidence="3" id="KW-1185">Reference proteome</keyword>
<evidence type="ECO:0000313" key="3">
    <source>
        <dbReference type="Proteomes" id="UP000612893"/>
    </source>
</evidence>
<reference evidence="2" key="1">
    <citation type="submission" date="2020-10" db="EMBL/GenBank/DDBJ databases">
        <title>Ca. Dormibacterota MAGs.</title>
        <authorList>
            <person name="Montgomery K."/>
        </authorList>
    </citation>
    <scope>NUCLEOTIDE SEQUENCE [LARGE SCALE GENOMIC DNA]</scope>
    <source>
        <strain evidence="2">SC8812_S17_10</strain>
    </source>
</reference>
<dbReference type="Pfam" id="PF00903">
    <property type="entry name" value="Glyoxalase"/>
    <property type="match status" value="1"/>
</dbReference>
<organism evidence="2 3">
    <name type="scientific">Candidatus Nephthysia bennettiae</name>
    <dbReference type="NCBI Taxonomy" id="3127016"/>
    <lineage>
        <taxon>Bacteria</taxon>
        <taxon>Bacillati</taxon>
        <taxon>Candidatus Dormiibacterota</taxon>
        <taxon>Candidatus Dormibacteria</taxon>
        <taxon>Candidatus Dormibacterales</taxon>
        <taxon>Candidatus Dormibacteraceae</taxon>
        <taxon>Candidatus Nephthysia</taxon>
    </lineage>
</organism>
<dbReference type="PROSITE" id="PS51819">
    <property type="entry name" value="VOC"/>
    <property type="match status" value="1"/>
</dbReference>